<accession>A0A0F9B0M0</accession>
<proteinExistence type="predicted"/>
<dbReference type="AlphaFoldDB" id="A0A0F9B0M0"/>
<sequence>MKLDIILRTHDGGSIQRGEPVKRKVECSKQELVLRCAYSLSKSIKLCDEKIKITIHDDHSSKETISSLENMFSTKVTPFKGSGIQKGAHKHFKLSKKSKADLVYSVEDDFLHYPEAISELIETYYKFLDSVEPDMICLHPNDDYYNYTHHFGPTMIVPGIKRPWRMHDRTTNTFFTNPEVLRTYWGAFEKLSTQYQIDPTINEDTTINTIWKHHVPLFTPLVPLAFHLDDHDPLFYKDAIAELWEENKL</sequence>
<name>A0A0F9B0M0_9ZZZZ</name>
<dbReference type="SUPFAM" id="SSF53448">
    <property type="entry name" value="Nucleotide-diphospho-sugar transferases"/>
    <property type="match status" value="1"/>
</dbReference>
<organism evidence="1">
    <name type="scientific">marine sediment metagenome</name>
    <dbReference type="NCBI Taxonomy" id="412755"/>
    <lineage>
        <taxon>unclassified sequences</taxon>
        <taxon>metagenomes</taxon>
        <taxon>ecological metagenomes</taxon>
    </lineage>
</organism>
<gene>
    <name evidence="1" type="ORF">LCGC14_2785500</name>
</gene>
<protein>
    <recommendedName>
        <fullName evidence="2">Glycosyltransferase 2-like domain-containing protein</fullName>
    </recommendedName>
</protein>
<dbReference type="InterPro" id="IPR029044">
    <property type="entry name" value="Nucleotide-diphossugar_trans"/>
</dbReference>
<reference evidence="1" key="1">
    <citation type="journal article" date="2015" name="Nature">
        <title>Complex archaea that bridge the gap between prokaryotes and eukaryotes.</title>
        <authorList>
            <person name="Spang A."/>
            <person name="Saw J.H."/>
            <person name="Jorgensen S.L."/>
            <person name="Zaremba-Niedzwiedzka K."/>
            <person name="Martijn J."/>
            <person name="Lind A.E."/>
            <person name="van Eijk R."/>
            <person name="Schleper C."/>
            <person name="Guy L."/>
            <person name="Ettema T.J."/>
        </authorList>
    </citation>
    <scope>NUCLEOTIDE SEQUENCE</scope>
</reference>
<evidence type="ECO:0008006" key="2">
    <source>
        <dbReference type="Google" id="ProtNLM"/>
    </source>
</evidence>
<evidence type="ECO:0000313" key="1">
    <source>
        <dbReference type="EMBL" id="KKK84224.1"/>
    </source>
</evidence>
<comment type="caution">
    <text evidence="1">The sequence shown here is derived from an EMBL/GenBank/DDBJ whole genome shotgun (WGS) entry which is preliminary data.</text>
</comment>
<dbReference type="EMBL" id="LAZR01051874">
    <property type="protein sequence ID" value="KKK84224.1"/>
    <property type="molecule type" value="Genomic_DNA"/>
</dbReference>